<accession>A0A0S3T3Z2</accession>
<feature type="non-terminal residue" evidence="1">
    <location>
        <position position="109"/>
    </location>
</feature>
<keyword evidence="2" id="KW-1185">Reference proteome</keyword>
<evidence type="ECO:0000313" key="2">
    <source>
        <dbReference type="Proteomes" id="UP000291084"/>
    </source>
</evidence>
<proteinExistence type="predicted"/>
<dbReference type="Proteomes" id="UP000291084">
    <property type="component" value="Chromosome 10"/>
</dbReference>
<organism evidence="1 2">
    <name type="scientific">Vigna angularis var. angularis</name>
    <dbReference type="NCBI Taxonomy" id="157739"/>
    <lineage>
        <taxon>Eukaryota</taxon>
        <taxon>Viridiplantae</taxon>
        <taxon>Streptophyta</taxon>
        <taxon>Embryophyta</taxon>
        <taxon>Tracheophyta</taxon>
        <taxon>Spermatophyta</taxon>
        <taxon>Magnoliopsida</taxon>
        <taxon>eudicotyledons</taxon>
        <taxon>Gunneridae</taxon>
        <taxon>Pentapetalae</taxon>
        <taxon>rosids</taxon>
        <taxon>fabids</taxon>
        <taxon>Fabales</taxon>
        <taxon>Fabaceae</taxon>
        <taxon>Papilionoideae</taxon>
        <taxon>50 kb inversion clade</taxon>
        <taxon>NPAAA clade</taxon>
        <taxon>indigoferoid/millettioid clade</taxon>
        <taxon>Phaseoleae</taxon>
        <taxon>Vigna</taxon>
    </lineage>
</organism>
<evidence type="ECO:0000313" key="1">
    <source>
        <dbReference type="EMBL" id="BAT99841.1"/>
    </source>
</evidence>
<dbReference type="Gene3D" id="1.10.3460.10">
    <property type="entry name" value="Chlorophyll a/b binding protein domain"/>
    <property type="match status" value="1"/>
</dbReference>
<gene>
    <name evidence="1" type="primary">Vigan.10G137100</name>
    <name evidence="1" type="ORF">VIGAN_10137100</name>
</gene>
<name>A0A0S3T3Z2_PHAAN</name>
<dbReference type="SUPFAM" id="SSF103511">
    <property type="entry name" value="Chlorophyll a-b binding protein"/>
    <property type="match status" value="1"/>
</dbReference>
<protein>
    <submittedName>
        <fullName evidence="1">Uncharacterized protein</fullName>
    </submittedName>
</protein>
<reference evidence="1 2" key="1">
    <citation type="journal article" date="2015" name="Sci. Rep.">
        <title>The power of single molecule real-time sequencing technology in the de novo assembly of a eukaryotic genome.</title>
        <authorList>
            <person name="Sakai H."/>
            <person name="Naito K."/>
            <person name="Ogiso-Tanaka E."/>
            <person name="Takahashi Y."/>
            <person name="Iseki K."/>
            <person name="Muto C."/>
            <person name="Satou K."/>
            <person name="Teruya K."/>
            <person name="Shiroma A."/>
            <person name="Shimoji M."/>
            <person name="Hirano T."/>
            <person name="Itoh T."/>
            <person name="Kaga A."/>
            <person name="Tomooka N."/>
        </authorList>
    </citation>
    <scope>NUCLEOTIDE SEQUENCE [LARGE SCALE GENOMIC DNA]</scope>
    <source>
        <strain evidence="2">cv. Shumari</strain>
    </source>
</reference>
<dbReference type="AlphaFoldDB" id="A0A0S3T3Z2"/>
<dbReference type="EMBL" id="AP015043">
    <property type="protein sequence ID" value="BAT99841.1"/>
    <property type="molecule type" value="Genomic_DNA"/>
</dbReference>
<sequence>MEMILMDEKADVIPTMVKKEDLGLWEEKEVEGKSYIMHNFKNDFGFDPLVTTKVYCGELEMECLDRAWHCKWAMLGPTGIFIPKFLTKILVHTSSWRVGVLQRCSHILQ</sequence>